<evidence type="ECO:0000313" key="3">
    <source>
        <dbReference type="EMBL" id="GET43221.1"/>
    </source>
</evidence>
<keyword evidence="2" id="KW-1133">Transmembrane helix</keyword>
<protein>
    <submittedName>
        <fullName evidence="3">Uncharacterized protein</fullName>
    </submittedName>
</protein>
<name>A0AAV3XNE6_9CYAN</name>
<feature type="coiled-coil region" evidence="1">
    <location>
        <begin position="345"/>
        <end position="413"/>
    </location>
</feature>
<feature type="transmembrane region" description="Helical" evidence="2">
    <location>
        <begin position="55"/>
        <end position="74"/>
    </location>
</feature>
<gene>
    <name evidence="3" type="ORF">MiSe_80430</name>
</gene>
<dbReference type="EMBL" id="BLAY01000207">
    <property type="protein sequence ID" value="GET43221.1"/>
    <property type="molecule type" value="Genomic_DNA"/>
</dbReference>
<organism evidence="3 4">
    <name type="scientific">Microseira wollei NIES-4236</name>
    <dbReference type="NCBI Taxonomy" id="2530354"/>
    <lineage>
        <taxon>Bacteria</taxon>
        <taxon>Bacillati</taxon>
        <taxon>Cyanobacteriota</taxon>
        <taxon>Cyanophyceae</taxon>
        <taxon>Oscillatoriophycideae</taxon>
        <taxon>Aerosakkonematales</taxon>
        <taxon>Aerosakkonemataceae</taxon>
        <taxon>Microseira</taxon>
    </lineage>
</organism>
<accession>A0AAV3XNE6</accession>
<keyword evidence="2" id="KW-0812">Transmembrane</keyword>
<reference evidence="3" key="1">
    <citation type="submission" date="2019-10" db="EMBL/GenBank/DDBJ databases">
        <title>Draft genome sequece of Microseira wollei NIES-4236.</title>
        <authorList>
            <person name="Yamaguchi H."/>
            <person name="Suzuki S."/>
            <person name="Kawachi M."/>
        </authorList>
    </citation>
    <scope>NUCLEOTIDE SEQUENCE</scope>
    <source>
        <strain evidence="3">NIES-4236</strain>
    </source>
</reference>
<sequence>MLKRLDRLRSQDGPLVSYEQLRETIIDFFPKFSEKTLKKAAKANRPPGVWSKIKFAAVFLAGTAGVIWVANLPYPMVRRPVAKVAPILLLPSYINMDYNYRQAISLVQQADQLVNQATSSADLNLGAEKVKAAQKHLDALPVWFLDYEPKYSFWFGWRFTFDEFQTARANIGRMEAKLFQEKQAQMLLEQGEKALNDAKQQHGQAQSWTERQQAIAAWQAALDQLEQISSETLVGRTSKTKLAAYNRDFQQVASGESANKRTGTLMDAAREFAKAAAIVGQNPPHPAEKWQQAQNLWQQAIDRLQQITIEDAGYLEAQKLLAQYQTNLGTIQSRQKAESSSKAALEQAKRQIPSWQRLNNSTENAAWEQERMVSQLQEIINQLEQVQPGTTAYTEAQQLLQSARKRLTQMQTSGQETNVNN</sequence>
<evidence type="ECO:0000256" key="1">
    <source>
        <dbReference type="SAM" id="Coils"/>
    </source>
</evidence>
<dbReference type="RefSeq" id="WP_226591814.1">
    <property type="nucleotide sequence ID" value="NZ_BLAY01000207.1"/>
</dbReference>
<keyword evidence="1" id="KW-0175">Coiled coil</keyword>
<evidence type="ECO:0000313" key="4">
    <source>
        <dbReference type="Proteomes" id="UP001050975"/>
    </source>
</evidence>
<comment type="caution">
    <text evidence="3">The sequence shown here is derived from an EMBL/GenBank/DDBJ whole genome shotgun (WGS) entry which is preliminary data.</text>
</comment>
<proteinExistence type="predicted"/>
<evidence type="ECO:0000256" key="2">
    <source>
        <dbReference type="SAM" id="Phobius"/>
    </source>
</evidence>
<dbReference type="AlphaFoldDB" id="A0AAV3XNE6"/>
<keyword evidence="2" id="KW-0472">Membrane</keyword>
<keyword evidence="4" id="KW-1185">Reference proteome</keyword>
<dbReference type="Proteomes" id="UP001050975">
    <property type="component" value="Unassembled WGS sequence"/>
</dbReference>